<name>A0ABY5DRV9_9ACTN</name>
<dbReference type="InterPro" id="IPR011856">
    <property type="entry name" value="tRNA_endonuc-like_dom_sf"/>
</dbReference>
<evidence type="ECO:0000259" key="1">
    <source>
        <dbReference type="Pfam" id="PF11645"/>
    </source>
</evidence>
<sequence>MATLKQKGDLAELKVAADLVTQGWRILLPFGEDHLYDLGIDDGERLLRVQVKHTRSDGRALLARCFTHSLTNGRVRATTKYTAATIDWLAVWDAMTDRCFYIPATLLGAGRAGVSLRYVAPRNNQRVRINWAEDYTRLTAATRVAAGYTPPSVGP</sequence>
<dbReference type="InterPro" id="IPR021671">
    <property type="entry name" value="PD(D/E)XK_Endonuc"/>
</dbReference>
<gene>
    <name evidence="2" type="ORF">NBH00_00810</name>
</gene>
<dbReference type="Proteomes" id="UP001056035">
    <property type="component" value="Chromosome"/>
</dbReference>
<accession>A0ABY5DRV9</accession>
<keyword evidence="2" id="KW-0540">Nuclease</keyword>
<dbReference type="Gene3D" id="3.40.1350.10">
    <property type="match status" value="1"/>
</dbReference>
<protein>
    <submittedName>
        <fullName evidence="2">Group I intron-associated PD-(D/E)XK endonuclease</fullName>
    </submittedName>
</protein>
<keyword evidence="3" id="KW-1185">Reference proteome</keyword>
<reference evidence="2 3" key="1">
    <citation type="submission" date="2022-06" db="EMBL/GenBank/DDBJ databases">
        <title>Paraconexibacter antarcticus.</title>
        <authorList>
            <person name="Kim C.S."/>
        </authorList>
    </citation>
    <scope>NUCLEOTIDE SEQUENCE [LARGE SCALE GENOMIC DNA]</scope>
    <source>
        <strain evidence="2 3">02-257</strain>
    </source>
</reference>
<dbReference type="Pfam" id="PF11645">
    <property type="entry name" value="PDDEXK_5"/>
    <property type="match status" value="1"/>
</dbReference>
<evidence type="ECO:0000313" key="2">
    <source>
        <dbReference type="EMBL" id="UTI64763.1"/>
    </source>
</evidence>
<keyword evidence="2" id="KW-0378">Hydrolase</keyword>
<proteinExistence type="predicted"/>
<dbReference type="RefSeq" id="WP_254571461.1">
    <property type="nucleotide sequence ID" value="NZ_CP098502.1"/>
</dbReference>
<feature type="domain" description="PD(D/E)XK endonuclease" evidence="1">
    <location>
        <begin position="5"/>
        <end position="136"/>
    </location>
</feature>
<organism evidence="2 3">
    <name type="scientific">Paraconexibacter antarcticus</name>
    <dbReference type="NCBI Taxonomy" id="2949664"/>
    <lineage>
        <taxon>Bacteria</taxon>
        <taxon>Bacillati</taxon>
        <taxon>Actinomycetota</taxon>
        <taxon>Thermoleophilia</taxon>
        <taxon>Solirubrobacterales</taxon>
        <taxon>Paraconexibacteraceae</taxon>
        <taxon>Paraconexibacter</taxon>
    </lineage>
</organism>
<evidence type="ECO:0000313" key="3">
    <source>
        <dbReference type="Proteomes" id="UP001056035"/>
    </source>
</evidence>
<dbReference type="EMBL" id="CP098502">
    <property type="protein sequence ID" value="UTI64763.1"/>
    <property type="molecule type" value="Genomic_DNA"/>
</dbReference>
<keyword evidence="2" id="KW-0255">Endonuclease</keyword>
<dbReference type="GO" id="GO:0004519">
    <property type="term" value="F:endonuclease activity"/>
    <property type="evidence" value="ECO:0007669"/>
    <property type="project" value="UniProtKB-KW"/>
</dbReference>